<reference evidence="2" key="1">
    <citation type="submission" date="2020-09" db="EMBL/GenBank/DDBJ databases">
        <title>Genome-Enabled Discovery of Anthraquinone Biosynthesis in Senna tora.</title>
        <authorList>
            <person name="Kang S.-H."/>
            <person name="Pandey R.P."/>
            <person name="Lee C.-M."/>
            <person name="Sim J.-S."/>
            <person name="Jeong J.-T."/>
            <person name="Choi B.-S."/>
            <person name="Jung M."/>
            <person name="Ginzburg D."/>
            <person name="Zhao K."/>
            <person name="Won S.Y."/>
            <person name="Oh T.-J."/>
            <person name="Yu Y."/>
            <person name="Kim N.-H."/>
            <person name="Lee O.R."/>
            <person name="Lee T.-H."/>
            <person name="Bashyal P."/>
            <person name="Kim T.-S."/>
            <person name="Lee W.-H."/>
            <person name="Kawkins C."/>
            <person name="Kim C.-K."/>
            <person name="Kim J.S."/>
            <person name="Ahn B.O."/>
            <person name="Rhee S.Y."/>
            <person name="Sohng J.K."/>
        </authorList>
    </citation>
    <scope>NUCLEOTIDE SEQUENCE</scope>
    <source>
        <tissue evidence="2">Leaf</tissue>
    </source>
</reference>
<proteinExistence type="predicted"/>
<protein>
    <submittedName>
        <fullName evidence="2">Cationic amino acid transporter 1</fullName>
    </submittedName>
</protein>
<dbReference type="EMBL" id="JAAIUW010000009">
    <property type="protein sequence ID" value="KAF7815544.1"/>
    <property type="molecule type" value="Genomic_DNA"/>
</dbReference>
<evidence type="ECO:0000256" key="1">
    <source>
        <dbReference type="SAM" id="MobiDB-lite"/>
    </source>
</evidence>
<dbReference type="Proteomes" id="UP000634136">
    <property type="component" value="Unassembled WGS sequence"/>
</dbReference>
<feature type="region of interest" description="Disordered" evidence="1">
    <location>
        <begin position="1"/>
        <end position="47"/>
    </location>
</feature>
<dbReference type="AlphaFoldDB" id="A0A834T4H4"/>
<sequence length="173" mass="18688">MAPEARPNASAASPVGPTVRASPFPIAKTAQPPRTRPTRRHRWPSSRIWQRRSPGLSLNLGFFGKFPFSPSRLPLPRTAHVSFASPSLTRRCVSVAGCCLSVAVSVGSPTHERTLSRLSVAVAISVGSPTHERTSLLAIVLPFLFQRFTILVLESASFCSSIGVLKCCLKNKL</sequence>
<gene>
    <name evidence="2" type="ORF">G2W53_029513</name>
</gene>
<evidence type="ECO:0000313" key="3">
    <source>
        <dbReference type="Proteomes" id="UP000634136"/>
    </source>
</evidence>
<name>A0A834T4H4_9FABA</name>
<organism evidence="2 3">
    <name type="scientific">Senna tora</name>
    <dbReference type="NCBI Taxonomy" id="362788"/>
    <lineage>
        <taxon>Eukaryota</taxon>
        <taxon>Viridiplantae</taxon>
        <taxon>Streptophyta</taxon>
        <taxon>Embryophyta</taxon>
        <taxon>Tracheophyta</taxon>
        <taxon>Spermatophyta</taxon>
        <taxon>Magnoliopsida</taxon>
        <taxon>eudicotyledons</taxon>
        <taxon>Gunneridae</taxon>
        <taxon>Pentapetalae</taxon>
        <taxon>rosids</taxon>
        <taxon>fabids</taxon>
        <taxon>Fabales</taxon>
        <taxon>Fabaceae</taxon>
        <taxon>Caesalpinioideae</taxon>
        <taxon>Cassia clade</taxon>
        <taxon>Senna</taxon>
    </lineage>
</organism>
<accession>A0A834T4H4</accession>
<keyword evidence="3" id="KW-1185">Reference proteome</keyword>
<evidence type="ECO:0000313" key="2">
    <source>
        <dbReference type="EMBL" id="KAF7815544.1"/>
    </source>
</evidence>
<comment type="caution">
    <text evidence="2">The sequence shown here is derived from an EMBL/GenBank/DDBJ whole genome shotgun (WGS) entry which is preliminary data.</text>
</comment>